<dbReference type="InterPro" id="IPR014824">
    <property type="entry name" value="Nfu/NifU_N"/>
</dbReference>
<keyword evidence="3" id="KW-1185">Reference proteome</keyword>
<dbReference type="KEGG" id="uam:UABAM_06681"/>
<dbReference type="RefSeq" id="WP_152021879.1">
    <property type="nucleotide sequence ID" value="NZ_AP019860.1"/>
</dbReference>
<proteinExistence type="predicted"/>
<organism evidence="2 3">
    <name type="scientific">Uabimicrobium amorphum</name>
    <dbReference type="NCBI Taxonomy" id="2596890"/>
    <lineage>
        <taxon>Bacteria</taxon>
        <taxon>Pseudomonadati</taxon>
        <taxon>Planctomycetota</taxon>
        <taxon>Candidatus Uabimicrobiia</taxon>
        <taxon>Candidatus Uabimicrobiales</taxon>
        <taxon>Candidatus Uabimicrobiaceae</taxon>
        <taxon>Candidatus Uabimicrobium</taxon>
    </lineage>
</organism>
<accession>A0A5S9IWA6</accession>
<sequence>MKIVQKFPANPNMVIFFIPQQQTTKMAEMFATAAKARTHLFAHYFFEIDGVRRVQITRYEIRVFKRKDLHVWDEILPQIVKTIKNIFPQAQISPWQESAEKLTRIFPGKNEKREVYEGVEVANAHPIAKSLFRVCGVERVILDIDHIEVKLCSIFPVSAVWSEVAKVLE</sequence>
<evidence type="ECO:0000259" key="1">
    <source>
        <dbReference type="Pfam" id="PF08712"/>
    </source>
</evidence>
<dbReference type="AlphaFoldDB" id="A0A5S9IWA6"/>
<evidence type="ECO:0000313" key="3">
    <source>
        <dbReference type="Proteomes" id="UP000326354"/>
    </source>
</evidence>
<dbReference type="Pfam" id="PF08712">
    <property type="entry name" value="Nfu_N"/>
    <property type="match status" value="1"/>
</dbReference>
<dbReference type="Gene3D" id="3.30.1370.70">
    <property type="entry name" value="Scaffold protein Nfu/NifU, N-terminal domain"/>
    <property type="match status" value="1"/>
</dbReference>
<dbReference type="EMBL" id="AP019860">
    <property type="protein sequence ID" value="BBM88260.1"/>
    <property type="molecule type" value="Genomic_DNA"/>
</dbReference>
<gene>
    <name evidence="2" type="ORF">UABAM_06681</name>
</gene>
<name>A0A5S9IWA6_UABAM</name>
<dbReference type="SUPFAM" id="SSF110836">
    <property type="entry name" value="Hypothetical protein SAV1430"/>
    <property type="match status" value="1"/>
</dbReference>
<dbReference type="Proteomes" id="UP000326354">
    <property type="component" value="Chromosome"/>
</dbReference>
<dbReference type="InterPro" id="IPR036498">
    <property type="entry name" value="Nfu/NifU_N_sf"/>
</dbReference>
<protein>
    <recommendedName>
        <fullName evidence="1">Scaffold protein Nfu/NifU N-terminal domain-containing protein</fullName>
    </recommendedName>
</protein>
<evidence type="ECO:0000313" key="2">
    <source>
        <dbReference type="EMBL" id="BBM88260.1"/>
    </source>
</evidence>
<reference evidence="2 3" key="1">
    <citation type="submission" date="2019-08" db="EMBL/GenBank/DDBJ databases">
        <title>Complete genome sequence of Candidatus Uab amorphum.</title>
        <authorList>
            <person name="Shiratori T."/>
            <person name="Suzuki S."/>
            <person name="Kakizawa Y."/>
            <person name="Ishida K."/>
        </authorList>
    </citation>
    <scope>NUCLEOTIDE SEQUENCE [LARGE SCALE GENOMIC DNA]</scope>
    <source>
        <strain evidence="2 3">SRT547</strain>
    </source>
</reference>
<feature type="domain" description="Scaffold protein Nfu/NifU N-terminal" evidence="1">
    <location>
        <begin position="10"/>
        <end position="87"/>
    </location>
</feature>